<dbReference type="InterPro" id="IPR047122">
    <property type="entry name" value="Trans-enoyl_RdTase-like"/>
</dbReference>
<dbReference type="EMBL" id="EQ962653">
    <property type="protein sequence ID" value="EED21997.1"/>
    <property type="molecule type" value="Genomic_DNA"/>
</dbReference>
<dbReference type="GeneID" id="8099421"/>
<dbReference type="InterPro" id="IPR013149">
    <property type="entry name" value="ADH-like_C"/>
</dbReference>
<evidence type="ECO:0000256" key="1">
    <source>
        <dbReference type="ARBA" id="ARBA00008072"/>
    </source>
</evidence>
<dbReference type="SUPFAM" id="SSF50129">
    <property type="entry name" value="GroES-like"/>
    <property type="match status" value="1"/>
</dbReference>
<dbReference type="InterPro" id="IPR020843">
    <property type="entry name" value="ER"/>
</dbReference>
<keyword evidence="5" id="KW-1185">Reference proteome</keyword>
<dbReference type="HOGENOM" id="CLU_026673_16_5_1"/>
<dbReference type="Pfam" id="PF00107">
    <property type="entry name" value="ADH_zinc_N"/>
    <property type="match status" value="1"/>
</dbReference>
<dbReference type="PANTHER" id="PTHR45348:SF2">
    <property type="entry name" value="ZINC-TYPE ALCOHOL DEHYDROGENASE-LIKE PROTEIN C2E1P3.01"/>
    <property type="match status" value="1"/>
</dbReference>
<protein>
    <submittedName>
        <fullName evidence="4">Zinc binding dehydrogenase, putative</fullName>
    </submittedName>
</protein>
<dbReference type="PANTHER" id="PTHR45348">
    <property type="entry name" value="HYPOTHETICAL OXIDOREDUCTASE (EUROFUNG)"/>
    <property type="match status" value="1"/>
</dbReference>
<dbReference type="SUPFAM" id="SSF51735">
    <property type="entry name" value="NAD(P)-binding Rossmann-fold domains"/>
    <property type="match status" value="1"/>
</dbReference>
<dbReference type="AlphaFoldDB" id="B8M321"/>
<dbReference type="Gene3D" id="3.40.50.720">
    <property type="entry name" value="NAD(P)-binding Rossmann-like Domain"/>
    <property type="match status" value="1"/>
</dbReference>
<dbReference type="OrthoDB" id="48317at2759"/>
<reference evidence="5" key="1">
    <citation type="journal article" date="2015" name="Genome Announc.">
        <title>Genome sequence of the AIDS-associated pathogen Penicillium marneffei (ATCC18224) and its near taxonomic relative Talaromyces stipitatus (ATCC10500).</title>
        <authorList>
            <person name="Nierman W.C."/>
            <person name="Fedorova-Abrams N.D."/>
            <person name="Andrianopoulos A."/>
        </authorList>
    </citation>
    <scope>NUCLEOTIDE SEQUENCE [LARGE SCALE GENOMIC DNA]</scope>
    <source>
        <strain evidence="5">ATCC 10500 / CBS 375.48 / QM 6759 / NRRL 1006</strain>
    </source>
</reference>
<dbReference type="STRING" id="441959.B8M321"/>
<dbReference type="VEuPathDB" id="FungiDB:TSTA_092390"/>
<dbReference type="InParanoid" id="B8M321"/>
<accession>B8M321</accession>
<dbReference type="Proteomes" id="UP000001745">
    <property type="component" value="Unassembled WGS sequence"/>
</dbReference>
<dbReference type="SMART" id="SM00829">
    <property type="entry name" value="PKS_ER"/>
    <property type="match status" value="1"/>
</dbReference>
<evidence type="ECO:0000256" key="2">
    <source>
        <dbReference type="ARBA" id="ARBA00023002"/>
    </source>
</evidence>
<dbReference type="eggNOG" id="KOG1198">
    <property type="taxonomic scope" value="Eukaryota"/>
</dbReference>
<proteinExistence type="inferred from homology"/>
<dbReference type="OMA" id="FAGAYDC"/>
<dbReference type="Pfam" id="PF08240">
    <property type="entry name" value="ADH_N"/>
    <property type="match status" value="1"/>
</dbReference>
<dbReference type="InterPro" id="IPR013154">
    <property type="entry name" value="ADH-like_N"/>
</dbReference>
<keyword evidence="2" id="KW-0560">Oxidoreductase</keyword>
<dbReference type="GO" id="GO:0016651">
    <property type="term" value="F:oxidoreductase activity, acting on NAD(P)H"/>
    <property type="evidence" value="ECO:0007669"/>
    <property type="project" value="InterPro"/>
</dbReference>
<evidence type="ECO:0000313" key="5">
    <source>
        <dbReference type="Proteomes" id="UP000001745"/>
    </source>
</evidence>
<dbReference type="Gene3D" id="3.90.180.10">
    <property type="entry name" value="Medium-chain alcohol dehydrogenases, catalytic domain"/>
    <property type="match status" value="1"/>
</dbReference>
<dbReference type="RefSeq" id="XP_002478960.1">
    <property type="nucleotide sequence ID" value="XM_002478915.1"/>
</dbReference>
<sequence length="366" mass="38678">MAPILDNEAAWLESLGHPLKVGPGPQPDPADDEVVIIVAYAAVNPLDWKASALVFSPSAFLLTHLIPPSPGLIGSLQDGAHPVDTPHILGADVSGTVVQLGRKVTRFQIGQRVIGFCDGLIINNKAKTGYQRYSTLSEIMITAIPDSLPLANAVVLPLSISTAAMGLFVKLGLPLPSFNPEPTGKSILIWGGSSSMGCTAIQFAVAAGYEVITTASPANFDLVKSLGAAHVFNHKDSDIVEKVAKVLTPRVSNAFDCIASAETQKVTSEILSKIGGGKLALLNPLECPFPDNVEPISVFAYEPGLMDSYIGEFIWQTYVPEGLANGKLKAKPEPMVIEGGLAKVQEGIDLLRKGVSGKKIVIEIQK</sequence>
<name>B8M321_TALSN</name>
<gene>
    <name evidence="4" type="ORF">TSTA_092390</name>
</gene>
<feature type="domain" description="Enoyl reductase (ER)" evidence="3">
    <location>
        <begin position="16"/>
        <end position="362"/>
    </location>
</feature>
<dbReference type="PhylomeDB" id="B8M321"/>
<organism evidence="4 5">
    <name type="scientific">Talaromyces stipitatus (strain ATCC 10500 / CBS 375.48 / QM 6759 / NRRL 1006)</name>
    <name type="common">Penicillium stipitatum</name>
    <dbReference type="NCBI Taxonomy" id="441959"/>
    <lineage>
        <taxon>Eukaryota</taxon>
        <taxon>Fungi</taxon>
        <taxon>Dikarya</taxon>
        <taxon>Ascomycota</taxon>
        <taxon>Pezizomycotina</taxon>
        <taxon>Eurotiomycetes</taxon>
        <taxon>Eurotiomycetidae</taxon>
        <taxon>Eurotiales</taxon>
        <taxon>Trichocomaceae</taxon>
        <taxon>Talaromyces</taxon>
        <taxon>Talaromyces sect. Talaromyces</taxon>
    </lineage>
</organism>
<evidence type="ECO:0000259" key="3">
    <source>
        <dbReference type="SMART" id="SM00829"/>
    </source>
</evidence>
<evidence type="ECO:0000313" key="4">
    <source>
        <dbReference type="EMBL" id="EED21997.1"/>
    </source>
</evidence>
<comment type="similarity">
    <text evidence="1">Belongs to the zinc-containing alcohol dehydrogenase family.</text>
</comment>
<dbReference type="CDD" id="cd08249">
    <property type="entry name" value="enoyl_reductase_like"/>
    <property type="match status" value="1"/>
</dbReference>
<dbReference type="InterPro" id="IPR036291">
    <property type="entry name" value="NAD(P)-bd_dom_sf"/>
</dbReference>
<dbReference type="InterPro" id="IPR011032">
    <property type="entry name" value="GroES-like_sf"/>
</dbReference>